<sequence length="164" mass="17511">MNGIERFLELVHESALRGTADEVHKHFGVGIGVEDRTFVLQLAAQGRAVGEVAVVAQGHISIMETEDERLNVVGAARAGSGVAHMANRPVSLQAFDFSLVAEHLGQQTRSAMTDKMTIIVRDNAGALLTAMLQRVQAEVGESGGVRVAPNAENTAFLVDVFEFS</sequence>
<dbReference type="AlphaFoldDB" id="B6XXD5"/>
<evidence type="ECO:0000313" key="1">
    <source>
        <dbReference type="EMBL" id="EEB20724.1"/>
    </source>
</evidence>
<protein>
    <submittedName>
        <fullName evidence="1">Uncharacterized protein</fullName>
    </submittedName>
</protein>
<comment type="caution">
    <text evidence="1">The sequence shown here is derived from an EMBL/GenBank/DDBJ whole genome shotgun (WGS) entry which is preliminary data.</text>
</comment>
<dbReference type="Proteomes" id="UP000003882">
    <property type="component" value="Unassembled WGS sequence"/>
</dbReference>
<proteinExistence type="predicted"/>
<dbReference type="eggNOG" id="ENOG503224D">
    <property type="taxonomic scope" value="Bacteria"/>
</dbReference>
<accession>B6XXD5</accession>
<evidence type="ECO:0000313" key="2">
    <source>
        <dbReference type="Proteomes" id="UP000003882"/>
    </source>
</evidence>
<gene>
    <name evidence="1" type="ORF">BIFCAT_01807</name>
</gene>
<name>B6XXD5_9BIFI</name>
<dbReference type="EMBL" id="ABXY01000026">
    <property type="protein sequence ID" value="EEB20724.1"/>
    <property type="molecule type" value="Genomic_DNA"/>
</dbReference>
<reference evidence="1 2" key="1">
    <citation type="submission" date="2008-10" db="EMBL/GenBank/DDBJ databases">
        <title>Draft genome sequence of Bifidobacterium catenulatum (DSM 16992).</title>
        <authorList>
            <person name="Sudarsanam P."/>
            <person name="Ley R."/>
            <person name="Guruge J."/>
            <person name="Turnbaugh P.J."/>
            <person name="Mahowald M."/>
            <person name="Liep D."/>
            <person name="Gordon J."/>
        </authorList>
    </citation>
    <scope>NUCLEOTIDE SEQUENCE [LARGE SCALE GENOMIC DNA]</scope>
    <source>
        <strain evidence="1 2">DSM 16992</strain>
    </source>
</reference>
<reference evidence="1 2" key="2">
    <citation type="submission" date="2008-10" db="EMBL/GenBank/DDBJ databases">
        <authorList>
            <person name="Fulton L."/>
            <person name="Clifton S."/>
            <person name="Fulton B."/>
            <person name="Xu J."/>
            <person name="Minx P."/>
            <person name="Pepin K.H."/>
            <person name="Johnson M."/>
            <person name="Bhonagiri V."/>
            <person name="Nash W.E."/>
            <person name="Mardis E.R."/>
            <person name="Wilson R.K."/>
        </authorList>
    </citation>
    <scope>NUCLEOTIDE SEQUENCE [LARGE SCALE GENOMIC DNA]</scope>
    <source>
        <strain evidence="1 2">DSM 16992</strain>
    </source>
</reference>
<organism evidence="1 2">
    <name type="scientific">Bifidobacterium catenulatum DSM 16992 = JCM 1194 = LMG 11043</name>
    <dbReference type="NCBI Taxonomy" id="566552"/>
    <lineage>
        <taxon>Bacteria</taxon>
        <taxon>Bacillati</taxon>
        <taxon>Actinomycetota</taxon>
        <taxon>Actinomycetes</taxon>
        <taxon>Bifidobacteriales</taxon>
        <taxon>Bifidobacteriaceae</taxon>
        <taxon>Bifidobacterium</taxon>
    </lineage>
</organism>
<dbReference type="AntiFam" id="ANF00105">
    <property type="entry name" value="Shadow ORF (opposite purF)"/>
</dbReference>